<name>A0A8K0G548_IGNLU</name>
<proteinExistence type="predicted"/>
<evidence type="ECO:0000313" key="2">
    <source>
        <dbReference type="EMBL" id="KAF2888822.1"/>
    </source>
</evidence>
<dbReference type="GO" id="GO:0046983">
    <property type="term" value="F:protein dimerization activity"/>
    <property type="evidence" value="ECO:0007669"/>
    <property type="project" value="InterPro"/>
</dbReference>
<dbReference type="PANTHER" id="PTHR45749">
    <property type="match status" value="1"/>
</dbReference>
<feature type="domain" description="HAT C-terminal dimerisation" evidence="1">
    <location>
        <begin position="3"/>
        <end position="56"/>
    </location>
</feature>
<dbReference type="InterPro" id="IPR012337">
    <property type="entry name" value="RNaseH-like_sf"/>
</dbReference>
<accession>A0A8K0G548</accession>
<keyword evidence="3" id="KW-1185">Reference proteome</keyword>
<dbReference type="Proteomes" id="UP000801492">
    <property type="component" value="Unassembled WGS sequence"/>
</dbReference>
<dbReference type="OrthoDB" id="6611240at2759"/>
<dbReference type="PANTHER" id="PTHR45749:SF35">
    <property type="entry name" value="AC-LIKE TRANSPOSASE-RELATED"/>
    <property type="match status" value="1"/>
</dbReference>
<dbReference type="AlphaFoldDB" id="A0A8K0G548"/>
<dbReference type="Pfam" id="PF05699">
    <property type="entry name" value="Dimer_Tnp_hAT"/>
    <property type="match status" value="1"/>
</dbReference>
<sequence length="57" mass="6482">MDFFPNLSVAIRIYLMLPVSVAGGERSFSKLELIKTYLRSSMSQEILVRLAMTTIEN</sequence>
<organism evidence="2 3">
    <name type="scientific">Ignelater luminosus</name>
    <name type="common">Cucubano</name>
    <name type="synonym">Pyrophorus luminosus</name>
    <dbReference type="NCBI Taxonomy" id="2038154"/>
    <lineage>
        <taxon>Eukaryota</taxon>
        <taxon>Metazoa</taxon>
        <taxon>Ecdysozoa</taxon>
        <taxon>Arthropoda</taxon>
        <taxon>Hexapoda</taxon>
        <taxon>Insecta</taxon>
        <taxon>Pterygota</taxon>
        <taxon>Neoptera</taxon>
        <taxon>Endopterygota</taxon>
        <taxon>Coleoptera</taxon>
        <taxon>Polyphaga</taxon>
        <taxon>Elateriformia</taxon>
        <taxon>Elateroidea</taxon>
        <taxon>Elateridae</taxon>
        <taxon>Agrypninae</taxon>
        <taxon>Pyrophorini</taxon>
        <taxon>Ignelater</taxon>
    </lineage>
</organism>
<evidence type="ECO:0000313" key="3">
    <source>
        <dbReference type="Proteomes" id="UP000801492"/>
    </source>
</evidence>
<protein>
    <recommendedName>
        <fullName evidence="1">HAT C-terminal dimerisation domain-containing protein</fullName>
    </recommendedName>
</protein>
<reference evidence="2" key="1">
    <citation type="submission" date="2019-08" db="EMBL/GenBank/DDBJ databases">
        <title>The genome of the North American firefly Photinus pyralis.</title>
        <authorList>
            <consortium name="Photinus pyralis genome working group"/>
            <person name="Fallon T.R."/>
            <person name="Sander Lower S.E."/>
            <person name="Weng J.-K."/>
        </authorList>
    </citation>
    <scope>NUCLEOTIDE SEQUENCE</scope>
    <source>
        <strain evidence="2">TRF0915ILg1</strain>
        <tissue evidence="2">Whole body</tissue>
    </source>
</reference>
<evidence type="ECO:0000259" key="1">
    <source>
        <dbReference type="Pfam" id="PF05699"/>
    </source>
</evidence>
<dbReference type="EMBL" id="VTPC01073508">
    <property type="protein sequence ID" value="KAF2888822.1"/>
    <property type="molecule type" value="Genomic_DNA"/>
</dbReference>
<gene>
    <name evidence="2" type="ORF">ILUMI_17351</name>
</gene>
<comment type="caution">
    <text evidence="2">The sequence shown here is derived from an EMBL/GenBank/DDBJ whole genome shotgun (WGS) entry which is preliminary data.</text>
</comment>
<dbReference type="SUPFAM" id="SSF53098">
    <property type="entry name" value="Ribonuclease H-like"/>
    <property type="match status" value="1"/>
</dbReference>
<dbReference type="InterPro" id="IPR008906">
    <property type="entry name" value="HATC_C_dom"/>
</dbReference>